<dbReference type="Proteomes" id="UP001345691">
    <property type="component" value="Unassembled WGS sequence"/>
</dbReference>
<protein>
    <recommendedName>
        <fullName evidence="4">C2H2-type domain-containing protein</fullName>
    </recommendedName>
</protein>
<dbReference type="EMBL" id="JAVRRF010000002">
    <property type="protein sequence ID" value="KAK5067255.1"/>
    <property type="molecule type" value="Genomic_DNA"/>
</dbReference>
<keyword evidence="3" id="KW-1185">Reference proteome</keyword>
<comment type="caution">
    <text evidence="2">The sequence shown here is derived from an EMBL/GenBank/DDBJ whole genome shotgun (WGS) entry which is preliminary data.</text>
</comment>
<sequence length="439" mass="47557">MAMKRKHDDDGSERPRPAPGIEFDICDVFVNNQNSEDGLAHLVGPNGLAIRAKAGNLVKCDQQHIDRLVEACAMRSRTGLIVTVSSGVIVGSPEHEMNTARVEEMDTAKDEDGGFSSDNALGDDILPSNVLPDTPLPNTALPITGHPNNTLPDAITPTNVLPDNPLPNDLNGDDPSSDVGYNGDGIVTPPLNRELDVLATTAAKRADADDDLVITNEVISKKANTNGDNEFRAANQVHPATRSATRTMLDALIASTNPNKITVEESDDEEEAVENNEPVEKTEQQAKGPLPGLGRNRLENGYKGTFHGAYNLPADNMENVESIGEDVVAKIDVGSFFGKGEKDRLDKSGFTGSLTFNSTGLVVLCLHCGGMFSSLSGMSKHRKLKDKGCNGRILKQCYSKRAAFQLPKSYVEKDKKFRWDESECLRRYIAELKGVENTK</sequence>
<name>A0ABR0JMP3_9EURO</name>
<evidence type="ECO:0000313" key="3">
    <source>
        <dbReference type="Proteomes" id="UP001345691"/>
    </source>
</evidence>
<evidence type="ECO:0000256" key="1">
    <source>
        <dbReference type="SAM" id="MobiDB-lite"/>
    </source>
</evidence>
<organism evidence="2 3">
    <name type="scientific">Exophiala sideris</name>
    <dbReference type="NCBI Taxonomy" id="1016849"/>
    <lineage>
        <taxon>Eukaryota</taxon>
        <taxon>Fungi</taxon>
        <taxon>Dikarya</taxon>
        <taxon>Ascomycota</taxon>
        <taxon>Pezizomycotina</taxon>
        <taxon>Eurotiomycetes</taxon>
        <taxon>Chaetothyriomycetidae</taxon>
        <taxon>Chaetothyriales</taxon>
        <taxon>Herpotrichiellaceae</taxon>
        <taxon>Exophiala</taxon>
    </lineage>
</organism>
<reference evidence="2 3" key="1">
    <citation type="submission" date="2023-08" db="EMBL/GenBank/DDBJ databases">
        <title>Black Yeasts Isolated from many extreme environments.</title>
        <authorList>
            <person name="Coleine C."/>
            <person name="Stajich J.E."/>
            <person name="Selbmann L."/>
        </authorList>
    </citation>
    <scope>NUCLEOTIDE SEQUENCE [LARGE SCALE GENOMIC DNA]</scope>
    <source>
        <strain evidence="2 3">CCFEE 6328</strain>
    </source>
</reference>
<feature type="compositionally biased region" description="Acidic residues" evidence="1">
    <location>
        <begin position="264"/>
        <end position="274"/>
    </location>
</feature>
<proteinExistence type="predicted"/>
<evidence type="ECO:0008006" key="4">
    <source>
        <dbReference type="Google" id="ProtNLM"/>
    </source>
</evidence>
<feature type="region of interest" description="Disordered" evidence="1">
    <location>
        <begin position="264"/>
        <end position="295"/>
    </location>
</feature>
<evidence type="ECO:0000313" key="2">
    <source>
        <dbReference type="EMBL" id="KAK5067255.1"/>
    </source>
</evidence>
<gene>
    <name evidence="2" type="ORF">LTR69_001242</name>
</gene>
<accession>A0ABR0JMP3</accession>